<keyword evidence="1" id="KW-0627">Porphyrin biosynthesis</keyword>
<dbReference type="GO" id="GO:0004851">
    <property type="term" value="F:uroporphyrin-III C-methyltransferase activity"/>
    <property type="evidence" value="ECO:0007669"/>
    <property type="project" value="TreeGrafter"/>
</dbReference>
<dbReference type="PANTHER" id="PTHR45790">
    <property type="entry name" value="SIROHEME SYNTHASE-RELATED"/>
    <property type="match status" value="1"/>
</dbReference>
<evidence type="ECO:0000259" key="2">
    <source>
        <dbReference type="Pfam" id="PF00590"/>
    </source>
</evidence>
<dbReference type="InterPro" id="IPR050161">
    <property type="entry name" value="Siro_Cobalamin_biosynth"/>
</dbReference>
<dbReference type="Gene3D" id="3.40.1010.10">
    <property type="entry name" value="Cobalt-precorrin-4 Transmethylase, Domain 1"/>
    <property type="match status" value="1"/>
</dbReference>
<sequence>MSPPSRDPLSPTFNHKQILISIYSPDNNHGRRRVWQRQVLVWKCVLGGTGLGDPELLTLKAYRVIHNADLLLYDRLVSNDVLKLVDSGARLLYLGKTAGYHSRTQVFGRDGEEMDFLRQQGIEVNLMGWAAVKGWTKETIPFCLGSKIKPQNTSKG</sequence>
<reference evidence="4" key="1">
    <citation type="journal article" date="2020" name="Genome Biol.">
        <title>Gamete binning: chromosome-level and haplotype-resolved genome assembly enabled by high-throughput single-cell sequencing of gamete genomes.</title>
        <authorList>
            <person name="Campoy J.A."/>
            <person name="Sun H."/>
            <person name="Goel M."/>
            <person name="Jiao W.-B."/>
            <person name="Folz-Donahue K."/>
            <person name="Wang N."/>
            <person name="Rubio M."/>
            <person name="Liu C."/>
            <person name="Kukat C."/>
            <person name="Ruiz D."/>
            <person name="Huettel B."/>
            <person name="Schneeberger K."/>
        </authorList>
    </citation>
    <scope>NUCLEOTIDE SEQUENCE [LARGE SCALE GENOMIC DNA]</scope>
    <source>
        <strain evidence="4">cv. Rojo Pasion</strain>
    </source>
</reference>
<evidence type="ECO:0000256" key="1">
    <source>
        <dbReference type="ARBA" id="ARBA00023244"/>
    </source>
</evidence>
<dbReference type="PANTHER" id="PTHR45790:SF3">
    <property type="entry name" value="S-ADENOSYL-L-METHIONINE-DEPENDENT UROPORPHYRINOGEN III METHYLTRANSFERASE, CHLOROPLASTIC"/>
    <property type="match status" value="1"/>
</dbReference>
<accession>A0A6J5W284</accession>
<evidence type="ECO:0000313" key="4">
    <source>
        <dbReference type="Proteomes" id="UP000507245"/>
    </source>
</evidence>
<dbReference type="OrthoDB" id="508204at2759"/>
<dbReference type="GO" id="GO:0019354">
    <property type="term" value="P:siroheme biosynthetic process"/>
    <property type="evidence" value="ECO:0007669"/>
    <property type="project" value="TreeGrafter"/>
</dbReference>
<dbReference type="InterPro" id="IPR000878">
    <property type="entry name" value="4pyrrol_Mease"/>
</dbReference>
<gene>
    <name evidence="3" type="ORF">ORAREDHAP_LOCUS4883</name>
</gene>
<dbReference type="Pfam" id="PF00590">
    <property type="entry name" value="TP_methylase"/>
    <property type="match status" value="1"/>
</dbReference>
<organism evidence="3 4">
    <name type="scientific">Prunus armeniaca</name>
    <name type="common">Apricot</name>
    <name type="synonym">Armeniaca vulgaris</name>
    <dbReference type="NCBI Taxonomy" id="36596"/>
    <lineage>
        <taxon>Eukaryota</taxon>
        <taxon>Viridiplantae</taxon>
        <taxon>Streptophyta</taxon>
        <taxon>Embryophyta</taxon>
        <taxon>Tracheophyta</taxon>
        <taxon>Spermatophyta</taxon>
        <taxon>Magnoliopsida</taxon>
        <taxon>eudicotyledons</taxon>
        <taxon>Gunneridae</taxon>
        <taxon>Pentapetalae</taxon>
        <taxon>rosids</taxon>
        <taxon>fabids</taxon>
        <taxon>Rosales</taxon>
        <taxon>Rosaceae</taxon>
        <taxon>Amygdaloideae</taxon>
        <taxon>Amygdaleae</taxon>
        <taxon>Prunus</taxon>
    </lineage>
</organism>
<evidence type="ECO:0000313" key="3">
    <source>
        <dbReference type="EMBL" id="CAB4294381.1"/>
    </source>
</evidence>
<dbReference type="Proteomes" id="UP000507245">
    <property type="component" value="Unassembled WGS sequence"/>
</dbReference>
<keyword evidence="4" id="KW-1185">Reference proteome</keyword>
<dbReference type="EMBL" id="CAEKKB010000001">
    <property type="protein sequence ID" value="CAB4294381.1"/>
    <property type="molecule type" value="Genomic_DNA"/>
</dbReference>
<protein>
    <recommendedName>
        <fullName evidence="2">Tetrapyrrole methylase domain-containing protein</fullName>
    </recommendedName>
</protein>
<name>A0A6J5W284_PRUAR</name>
<dbReference type="SUPFAM" id="SSF53790">
    <property type="entry name" value="Tetrapyrrole methylase"/>
    <property type="match status" value="1"/>
</dbReference>
<dbReference type="AlphaFoldDB" id="A0A6J5W284"/>
<dbReference type="InterPro" id="IPR035996">
    <property type="entry name" value="4pyrrol_Methylase_sf"/>
</dbReference>
<dbReference type="InterPro" id="IPR014777">
    <property type="entry name" value="4pyrrole_Mease_sub1"/>
</dbReference>
<proteinExistence type="predicted"/>
<feature type="domain" description="Tetrapyrrole methylase" evidence="2">
    <location>
        <begin position="48"/>
        <end position="105"/>
    </location>
</feature>